<gene>
    <name evidence="5 7" type="primary">dut</name>
    <name evidence="7" type="ORF">M4Z11_01065</name>
</gene>
<dbReference type="PANTHER" id="PTHR11241:SF0">
    <property type="entry name" value="DEOXYURIDINE 5'-TRIPHOSPHATE NUCLEOTIDOHYDROLASE"/>
    <property type="match status" value="1"/>
</dbReference>
<organism evidence="7 8">
    <name type="scientific">Bartonella bilalgolemii</name>
    <dbReference type="NCBI Taxonomy" id="2942911"/>
    <lineage>
        <taxon>Bacteria</taxon>
        <taxon>Pseudomonadati</taxon>
        <taxon>Pseudomonadota</taxon>
        <taxon>Alphaproteobacteria</taxon>
        <taxon>Hyphomicrobiales</taxon>
        <taxon>Bartonellaceae</taxon>
        <taxon>Bartonella</taxon>
    </lineage>
</organism>
<evidence type="ECO:0000256" key="4">
    <source>
        <dbReference type="ARBA" id="ARBA00047686"/>
    </source>
</evidence>
<proteinExistence type="inferred from homology"/>
<dbReference type="RefSeq" id="WP_249674593.1">
    <property type="nucleotide sequence ID" value="NZ_JAMCOF010000001.1"/>
</dbReference>
<feature type="binding site" evidence="5">
    <location>
        <begin position="108"/>
        <end position="110"/>
    </location>
    <ligand>
        <name>substrate</name>
    </ligand>
</feature>
<evidence type="ECO:0000256" key="5">
    <source>
        <dbReference type="HAMAP-Rule" id="MF_00116"/>
    </source>
</evidence>
<dbReference type="HAMAP" id="MF_00116">
    <property type="entry name" value="dUTPase_bact"/>
    <property type="match status" value="1"/>
</dbReference>
<keyword evidence="8" id="KW-1185">Reference proteome</keyword>
<dbReference type="NCBIfam" id="TIGR00576">
    <property type="entry name" value="dut"/>
    <property type="match status" value="1"/>
</dbReference>
<feature type="binding site" evidence="5">
    <location>
        <begin position="91"/>
        <end position="93"/>
    </location>
    <ligand>
        <name>substrate</name>
    </ligand>
</feature>
<keyword evidence="5" id="KW-0460">Magnesium</keyword>
<keyword evidence="3 5" id="KW-0546">Nucleotide metabolism</keyword>
<comment type="similarity">
    <text evidence="1 5">Belongs to the dUTPase family.</text>
</comment>
<dbReference type="InterPro" id="IPR008181">
    <property type="entry name" value="dUTPase"/>
</dbReference>
<comment type="caution">
    <text evidence="7">The sequence shown here is derived from an EMBL/GenBank/DDBJ whole genome shotgun (WGS) entry which is preliminary data.</text>
</comment>
<comment type="function">
    <text evidence="5">This enzyme is involved in nucleotide metabolism: it produces dUMP, the immediate precursor of thymidine nucleotides and it decreases the intracellular concentration of dUTP so that uracil cannot be incorporated into DNA.</text>
</comment>
<dbReference type="InterPro" id="IPR029054">
    <property type="entry name" value="dUTPase-like"/>
</dbReference>
<dbReference type="Pfam" id="PF00692">
    <property type="entry name" value="dUTPase"/>
    <property type="match status" value="1"/>
</dbReference>
<keyword evidence="2 5" id="KW-0378">Hydrolase</keyword>
<protein>
    <recommendedName>
        <fullName evidence="5">Deoxyuridine 5'-triphosphate nucleotidohydrolase</fullName>
        <shortName evidence="5">dUTPase</shortName>
        <ecNumber evidence="5">3.6.1.23</ecNumber>
    </recommendedName>
    <alternativeName>
        <fullName evidence="5">dUTP pyrophosphatase</fullName>
    </alternativeName>
</protein>
<sequence length="183" mass="19962">MPHSSSTPPRTPQKDTFSHLVQKLPLRIQRLDHGQGLDLPHYATAGSVGLDLRAALAPEEIVNLIPGQRILIPTGFIFHLLPGYEAQIRPRSGLALKHGITCLNTPGTIDSDYRGEVKVLLINLGQENFPIHRGMRIAQTVIAPVIQVNVCEFNPTQEELLSASFQTMPNDRGTGGFGSTGQE</sequence>
<keyword evidence="5" id="KW-0479">Metal-binding</keyword>
<dbReference type="InterPro" id="IPR036157">
    <property type="entry name" value="dUTPase-like_sf"/>
</dbReference>
<dbReference type="SUPFAM" id="SSF51283">
    <property type="entry name" value="dUTPase-like"/>
    <property type="match status" value="1"/>
</dbReference>
<name>A0ABT0P6X9_9HYPH</name>
<dbReference type="EMBL" id="JAMCOF010000001">
    <property type="protein sequence ID" value="MCL6229216.1"/>
    <property type="molecule type" value="Genomic_DNA"/>
</dbReference>
<dbReference type="Proteomes" id="UP001523003">
    <property type="component" value="Unassembled WGS sequence"/>
</dbReference>
<dbReference type="CDD" id="cd07557">
    <property type="entry name" value="trimeric_dUTPase"/>
    <property type="match status" value="1"/>
</dbReference>
<comment type="pathway">
    <text evidence="5">Pyrimidine metabolism; dUMP biosynthesis; dUMP from dCTP (dUTP route): step 2/2.</text>
</comment>
<dbReference type="Gene3D" id="2.70.40.10">
    <property type="match status" value="1"/>
</dbReference>
<evidence type="ECO:0000256" key="2">
    <source>
        <dbReference type="ARBA" id="ARBA00022801"/>
    </source>
</evidence>
<evidence type="ECO:0000313" key="7">
    <source>
        <dbReference type="EMBL" id="MCL6229216.1"/>
    </source>
</evidence>
<evidence type="ECO:0000256" key="1">
    <source>
        <dbReference type="ARBA" id="ARBA00006581"/>
    </source>
</evidence>
<evidence type="ECO:0000259" key="6">
    <source>
        <dbReference type="Pfam" id="PF00692"/>
    </source>
</evidence>
<evidence type="ECO:0000256" key="3">
    <source>
        <dbReference type="ARBA" id="ARBA00023080"/>
    </source>
</evidence>
<dbReference type="PANTHER" id="PTHR11241">
    <property type="entry name" value="DEOXYURIDINE 5'-TRIPHOSPHATE NUCLEOTIDOHYDROLASE"/>
    <property type="match status" value="1"/>
</dbReference>
<comment type="caution">
    <text evidence="5">Lacks conserved residue(s) required for the propagation of feature annotation.</text>
</comment>
<dbReference type="InterPro" id="IPR033704">
    <property type="entry name" value="dUTPase_trimeric"/>
</dbReference>
<comment type="catalytic activity">
    <reaction evidence="4 5">
        <text>dUTP + H2O = dUMP + diphosphate + H(+)</text>
        <dbReference type="Rhea" id="RHEA:10248"/>
        <dbReference type="ChEBI" id="CHEBI:15377"/>
        <dbReference type="ChEBI" id="CHEBI:15378"/>
        <dbReference type="ChEBI" id="CHEBI:33019"/>
        <dbReference type="ChEBI" id="CHEBI:61555"/>
        <dbReference type="ChEBI" id="CHEBI:246422"/>
        <dbReference type="EC" id="3.6.1.23"/>
    </reaction>
</comment>
<dbReference type="GO" id="GO:0004170">
    <property type="term" value="F:dUTP diphosphatase activity"/>
    <property type="evidence" value="ECO:0007669"/>
    <property type="project" value="UniProtKB-EC"/>
</dbReference>
<reference evidence="7 8" key="1">
    <citation type="submission" date="2022-05" db="EMBL/GenBank/DDBJ databases">
        <title>Description of the Bartonella bilalgolemii sp. nov. Isolated from Apodemus uralensis (Pallas 1811).</title>
        <authorList>
            <person name="Zgheib R."/>
            <person name="Celebi B."/>
        </authorList>
    </citation>
    <scope>NUCLEOTIDE SEQUENCE [LARGE SCALE GENOMIC DNA]</scope>
    <source>
        <strain evidence="7 8">G70</strain>
    </source>
</reference>
<dbReference type="EC" id="3.6.1.23" evidence="5"/>
<feature type="binding site" evidence="5">
    <location>
        <position position="104"/>
    </location>
    <ligand>
        <name>substrate</name>
    </ligand>
</feature>
<accession>A0ABT0P6X9</accession>
<evidence type="ECO:0000313" key="8">
    <source>
        <dbReference type="Proteomes" id="UP001523003"/>
    </source>
</evidence>
<dbReference type="NCBIfam" id="NF001862">
    <property type="entry name" value="PRK00601.1"/>
    <property type="match status" value="1"/>
</dbReference>
<comment type="cofactor">
    <cofactor evidence="5">
        <name>Mg(2+)</name>
        <dbReference type="ChEBI" id="CHEBI:18420"/>
    </cofactor>
</comment>
<feature type="domain" description="dUTPase-like" evidence="6">
    <location>
        <begin position="38"/>
        <end position="180"/>
    </location>
</feature>